<keyword evidence="2" id="KW-0808">Transferase</keyword>
<evidence type="ECO:0000313" key="3">
    <source>
        <dbReference type="Proteomes" id="UP000078142"/>
    </source>
</evidence>
<dbReference type="Gene3D" id="1.20.910.10">
    <property type="entry name" value="Heme oxygenase-like"/>
    <property type="match status" value="1"/>
</dbReference>
<protein>
    <submittedName>
        <fullName evidence="2">Diaminobutyrate--2-oxoglutarate aminotransferase</fullName>
    </submittedName>
</protein>
<reference evidence="2 3" key="1">
    <citation type="submission" date="2016-05" db="EMBL/GenBank/DDBJ databases">
        <authorList>
            <person name="Wang S."/>
            <person name="Zhu B."/>
        </authorList>
    </citation>
    <scope>NUCLEOTIDE SEQUENCE [LARGE SCALE GENOMIC DNA]</scope>
    <source>
        <strain evidence="2 3">CRS05-R5</strain>
    </source>
</reference>
<gene>
    <name evidence="2" type="ORF">A8L59_23510</name>
</gene>
<dbReference type="PANTHER" id="PTHR40279:SF3">
    <property type="entry name" value="4-AMINOBENZOATE SYNTHASE"/>
    <property type="match status" value="1"/>
</dbReference>
<proteinExistence type="predicted"/>
<keyword evidence="2" id="KW-0032">Aminotransferase</keyword>
<dbReference type="PANTHER" id="PTHR40279">
    <property type="entry name" value="PQQC-LIKE PROTEIN"/>
    <property type="match status" value="1"/>
</dbReference>
<dbReference type="Proteomes" id="UP000078142">
    <property type="component" value="Chromosome"/>
</dbReference>
<dbReference type="SMART" id="SM01236">
    <property type="entry name" value="Haem_oxygenase_2"/>
    <property type="match status" value="1"/>
</dbReference>
<dbReference type="GO" id="GO:0016491">
    <property type="term" value="F:oxidoreductase activity"/>
    <property type="evidence" value="ECO:0007669"/>
    <property type="project" value="UniProtKB-KW"/>
</dbReference>
<dbReference type="InterPro" id="IPR039068">
    <property type="entry name" value="PqqC-like"/>
</dbReference>
<evidence type="ECO:0000256" key="1">
    <source>
        <dbReference type="ARBA" id="ARBA00023002"/>
    </source>
</evidence>
<dbReference type="AlphaFoldDB" id="A0AAC9G018"/>
<dbReference type="SUPFAM" id="SSF48613">
    <property type="entry name" value="Heme oxygenase-like"/>
    <property type="match status" value="1"/>
</dbReference>
<sequence length="237" mass="27180">MDDGVHAIQTVTGGSIWDKWLDADALNRLVHHDLLVAMESGHVSLGGMRYFLVQHHYYSRNFTRFLCAIINRLESLEDIRLLMQNLQEEMGIDGDDKLTHADLFQRTLRILGTQPMADPPLSQTVEFTRSIMKFCRSENSVEGLAALCLGAEAIVPLIYKPVLAALKRLNVSDEGLEFFRLHIEEDEEHAVSMLEILRRMTQQVPEAKMIAMQTGRQAIDKRCVMFDAIWREVRELR</sequence>
<keyword evidence="1" id="KW-0560">Oxidoreductase</keyword>
<dbReference type="GO" id="GO:0008483">
    <property type="term" value="F:transaminase activity"/>
    <property type="evidence" value="ECO:0007669"/>
    <property type="project" value="UniProtKB-KW"/>
</dbReference>
<accession>A0AAC9G018</accession>
<name>A0AAC9G018_9PSED</name>
<organism evidence="2 3">
    <name type="scientific">Pseudomonas koreensis</name>
    <dbReference type="NCBI Taxonomy" id="198620"/>
    <lineage>
        <taxon>Bacteria</taxon>
        <taxon>Pseudomonadati</taxon>
        <taxon>Pseudomonadota</taxon>
        <taxon>Gammaproteobacteria</taxon>
        <taxon>Pseudomonadales</taxon>
        <taxon>Pseudomonadaceae</taxon>
        <taxon>Pseudomonas</taxon>
    </lineage>
</organism>
<dbReference type="InterPro" id="IPR016084">
    <property type="entry name" value="Haem_Oase-like_multi-hlx"/>
</dbReference>
<dbReference type="EMBL" id="CP015852">
    <property type="protein sequence ID" value="ANI01033.1"/>
    <property type="molecule type" value="Genomic_DNA"/>
</dbReference>
<evidence type="ECO:0000313" key="2">
    <source>
        <dbReference type="EMBL" id="ANI01033.1"/>
    </source>
</evidence>
<dbReference type="Pfam" id="PF14518">
    <property type="entry name" value="Haem_oxygenas_2"/>
    <property type="match status" value="1"/>
</dbReference>